<name>A0AAV5J1B0_9ROSI</name>
<accession>A0AAV5J1B0</accession>
<sequence length="245" mass="27357">MSIITAVQLFEREALDLLFTPIVKELLSYVRGWAPRSCPYNSAQNVQMEENEQKMQREDVDEMAPQKQNGEEEENVGGKEEAAGNGDEESNEALNHAPLDFAVPKNFNEENTTYKKKEESPPVVTEFHLQWQQPSSHCQRDLPHPSSGCCQLDSQTLVAVAGYRGQSTPVSGHQWQYAYQPSSSSMPRGDQRQHGQKISRLIPEPQGLDGQGSSGPMPNQRQHHYHPVGSSDPSLTYGISAQRVI</sequence>
<gene>
    <name evidence="2" type="ORF">SLEP1_g17798</name>
</gene>
<reference evidence="2 3" key="1">
    <citation type="journal article" date="2021" name="Commun. Biol.">
        <title>The genome of Shorea leprosula (Dipterocarpaceae) highlights the ecological relevance of drought in aseasonal tropical rainforests.</title>
        <authorList>
            <person name="Ng K.K.S."/>
            <person name="Kobayashi M.J."/>
            <person name="Fawcett J.A."/>
            <person name="Hatakeyama M."/>
            <person name="Paape T."/>
            <person name="Ng C.H."/>
            <person name="Ang C.C."/>
            <person name="Tnah L.H."/>
            <person name="Lee C.T."/>
            <person name="Nishiyama T."/>
            <person name="Sese J."/>
            <person name="O'Brien M.J."/>
            <person name="Copetti D."/>
            <person name="Mohd Noor M.I."/>
            <person name="Ong R.C."/>
            <person name="Putra M."/>
            <person name="Sireger I.Z."/>
            <person name="Indrioko S."/>
            <person name="Kosugi Y."/>
            <person name="Izuno A."/>
            <person name="Isagi Y."/>
            <person name="Lee S.L."/>
            <person name="Shimizu K.K."/>
        </authorList>
    </citation>
    <scope>NUCLEOTIDE SEQUENCE [LARGE SCALE GENOMIC DNA]</scope>
    <source>
        <strain evidence="2">214</strain>
    </source>
</reference>
<evidence type="ECO:0000256" key="1">
    <source>
        <dbReference type="SAM" id="MobiDB-lite"/>
    </source>
</evidence>
<dbReference type="AlphaFoldDB" id="A0AAV5J1B0"/>
<protein>
    <submittedName>
        <fullName evidence="2">Uncharacterized protein</fullName>
    </submittedName>
</protein>
<dbReference type="Proteomes" id="UP001054252">
    <property type="component" value="Unassembled WGS sequence"/>
</dbReference>
<organism evidence="2 3">
    <name type="scientific">Rubroshorea leprosula</name>
    <dbReference type="NCBI Taxonomy" id="152421"/>
    <lineage>
        <taxon>Eukaryota</taxon>
        <taxon>Viridiplantae</taxon>
        <taxon>Streptophyta</taxon>
        <taxon>Embryophyta</taxon>
        <taxon>Tracheophyta</taxon>
        <taxon>Spermatophyta</taxon>
        <taxon>Magnoliopsida</taxon>
        <taxon>eudicotyledons</taxon>
        <taxon>Gunneridae</taxon>
        <taxon>Pentapetalae</taxon>
        <taxon>rosids</taxon>
        <taxon>malvids</taxon>
        <taxon>Malvales</taxon>
        <taxon>Dipterocarpaceae</taxon>
        <taxon>Rubroshorea</taxon>
    </lineage>
</organism>
<proteinExistence type="predicted"/>
<dbReference type="EMBL" id="BPVZ01000024">
    <property type="protein sequence ID" value="GKV05834.1"/>
    <property type="molecule type" value="Genomic_DNA"/>
</dbReference>
<evidence type="ECO:0000313" key="3">
    <source>
        <dbReference type="Proteomes" id="UP001054252"/>
    </source>
</evidence>
<feature type="region of interest" description="Disordered" evidence="1">
    <location>
        <begin position="44"/>
        <end position="92"/>
    </location>
</feature>
<feature type="region of interest" description="Disordered" evidence="1">
    <location>
        <begin position="202"/>
        <end position="240"/>
    </location>
</feature>
<evidence type="ECO:0000313" key="2">
    <source>
        <dbReference type="EMBL" id="GKV05834.1"/>
    </source>
</evidence>
<comment type="caution">
    <text evidence="2">The sequence shown here is derived from an EMBL/GenBank/DDBJ whole genome shotgun (WGS) entry which is preliminary data.</text>
</comment>
<keyword evidence="3" id="KW-1185">Reference proteome</keyword>